<reference evidence="1" key="1">
    <citation type="submission" date="2022-06" db="EMBL/GenBank/DDBJ databases">
        <title>Phylogenomic reconstructions and comparative analyses of Kickxellomycotina fungi.</title>
        <authorList>
            <person name="Reynolds N.K."/>
            <person name="Stajich J.E."/>
            <person name="Barry K."/>
            <person name="Grigoriev I.V."/>
            <person name="Crous P."/>
            <person name="Smith M.E."/>
        </authorList>
    </citation>
    <scope>NUCLEOTIDE SEQUENCE</scope>
    <source>
        <strain evidence="1">RSA 2271</strain>
    </source>
</reference>
<dbReference type="Proteomes" id="UP001145114">
    <property type="component" value="Unassembled WGS sequence"/>
</dbReference>
<sequence>MASATAPTITGSAIDDLHHPQDPLTASSTSRPGPDTVTTTSIGKSNTTSDSSSDVSGSNAPGAETMASLASAEHKLATYSMSDGLQERSVSSDPRVHLSFLLMATDNRYALDFSASTTILETKAILKENWPSNFGQKPTKLEQVRLIHSGRFIEDHTTLEANDMRDGKATVHVIVRPLEISGKSPKKTDSAPKCSCLIL</sequence>
<organism evidence="1 2">
    <name type="scientific">Spiromyces aspiralis</name>
    <dbReference type="NCBI Taxonomy" id="68401"/>
    <lineage>
        <taxon>Eukaryota</taxon>
        <taxon>Fungi</taxon>
        <taxon>Fungi incertae sedis</taxon>
        <taxon>Zoopagomycota</taxon>
        <taxon>Kickxellomycotina</taxon>
        <taxon>Kickxellomycetes</taxon>
        <taxon>Kickxellales</taxon>
        <taxon>Kickxellaceae</taxon>
        <taxon>Spiromyces</taxon>
    </lineage>
</organism>
<gene>
    <name evidence="1" type="ORF">EV182_001920</name>
</gene>
<evidence type="ECO:0000313" key="1">
    <source>
        <dbReference type="EMBL" id="KAJ1679499.1"/>
    </source>
</evidence>
<proteinExistence type="predicted"/>
<name>A0ACC1HSG4_9FUNG</name>
<evidence type="ECO:0000313" key="2">
    <source>
        <dbReference type="Proteomes" id="UP001145114"/>
    </source>
</evidence>
<comment type="caution">
    <text evidence="1">The sequence shown here is derived from an EMBL/GenBank/DDBJ whole genome shotgun (WGS) entry which is preliminary data.</text>
</comment>
<protein>
    <submittedName>
        <fullName evidence="1">Uncharacterized protein</fullName>
    </submittedName>
</protein>
<keyword evidence="2" id="KW-1185">Reference proteome</keyword>
<dbReference type="EMBL" id="JAMZIH010000343">
    <property type="protein sequence ID" value="KAJ1679499.1"/>
    <property type="molecule type" value="Genomic_DNA"/>
</dbReference>
<accession>A0ACC1HSG4</accession>